<evidence type="ECO:0000313" key="12">
    <source>
        <dbReference type="Proteomes" id="UP000029861"/>
    </source>
</evidence>
<proteinExistence type="inferred from homology"/>
<dbReference type="EC" id="3.1.26.5" evidence="7 8"/>
<dbReference type="InterPro" id="IPR000100">
    <property type="entry name" value="RNase_P"/>
</dbReference>
<keyword evidence="5 7" id="KW-0378">Hydrolase</keyword>
<dbReference type="SUPFAM" id="SSF54211">
    <property type="entry name" value="Ribosomal protein S5 domain 2-like"/>
    <property type="match status" value="1"/>
</dbReference>
<name>A0A099VG81_9HELI</name>
<protein>
    <recommendedName>
        <fullName evidence="7 8">Ribonuclease P protein component</fullName>
        <shortName evidence="7">RNase P protein</shortName>
        <shortName evidence="7">RNaseP protein</shortName>
        <ecNumber evidence="7 8">3.1.26.5</ecNumber>
    </recommendedName>
    <alternativeName>
        <fullName evidence="7">Protein C5</fullName>
    </alternativeName>
</protein>
<dbReference type="GO" id="GO:0001682">
    <property type="term" value="P:tRNA 5'-leader removal"/>
    <property type="evidence" value="ECO:0007669"/>
    <property type="project" value="UniProtKB-UniRule"/>
</dbReference>
<evidence type="ECO:0000256" key="8">
    <source>
        <dbReference type="NCBIfam" id="TIGR00188"/>
    </source>
</evidence>
<dbReference type="InterPro" id="IPR014721">
    <property type="entry name" value="Ribsml_uS5_D2-typ_fold_subgr"/>
</dbReference>
<dbReference type="GO" id="GO:0004526">
    <property type="term" value="F:ribonuclease P activity"/>
    <property type="evidence" value="ECO:0007669"/>
    <property type="project" value="UniProtKB-UniRule"/>
</dbReference>
<dbReference type="OrthoDB" id="9810867at2"/>
<evidence type="ECO:0000256" key="6">
    <source>
        <dbReference type="ARBA" id="ARBA00022884"/>
    </source>
</evidence>
<dbReference type="InterPro" id="IPR020539">
    <property type="entry name" value="RNase_P_CS"/>
</dbReference>
<reference evidence="11" key="2">
    <citation type="submission" date="2018-04" db="EMBL/GenBank/DDBJ databases">
        <authorList>
            <person name="Sheh A."/>
            <person name="Shen Z."/>
            <person name="Mannion A.J."/>
            <person name="Fox J.G."/>
        </authorList>
    </citation>
    <scope>NUCLEOTIDE SEQUENCE</scope>
    <source>
        <strain evidence="11">ATCC 49310</strain>
    </source>
</reference>
<evidence type="ECO:0000313" key="14">
    <source>
        <dbReference type="Proteomes" id="UP001562457"/>
    </source>
</evidence>
<reference evidence="12 13" key="1">
    <citation type="journal article" date="2014" name="Genome Announc.">
        <title>Draft genome sequences of eight enterohepatic helicobacter species isolated from both laboratory and wild rodents.</title>
        <authorList>
            <person name="Sheh A."/>
            <person name="Shen Z."/>
            <person name="Fox J.G."/>
        </authorList>
    </citation>
    <scope>NUCLEOTIDE SEQUENCE [LARGE SCALE GENOMIC DNA]</scope>
    <source>
        <strain evidence="11 12">ATCC 49310</strain>
        <strain evidence="10 13">ATCC 700114</strain>
    </source>
</reference>
<keyword evidence="2 7" id="KW-0819">tRNA processing</keyword>
<reference evidence="9 14" key="3">
    <citation type="submission" date="2024-06" db="EMBL/GenBank/DDBJ databases">
        <title>Draft genome sequence of Helicobacter trogontum NHP16-4001.</title>
        <authorList>
            <person name="Rimbara E."/>
            <person name="Suzuki M."/>
        </authorList>
    </citation>
    <scope>NUCLEOTIDE SEQUENCE [LARGE SCALE GENOMIC DNA]</scope>
    <source>
        <strain evidence="9 14">NHP16-4001</strain>
    </source>
</reference>
<evidence type="ECO:0000256" key="4">
    <source>
        <dbReference type="ARBA" id="ARBA00022759"/>
    </source>
</evidence>
<dbReference type="PANTHER" id="PTHR33992:SF1">
    <property type="entry name" value="RIBONUCLEASE P PROTEIN COMPONENT"/>
    <property type="match status" value="1"/>
</dbReference>
<comment type="subunit">
    <text evidence="7">Consists of a catalytic RNA component (M1 or rnpB) and a protein subunit.</text>
</comment>
<keyword evidence="14" id="KW-1185">Reference proteome</keyword>
<dbReference type="Proteomes" id="UP000029861">
    <property type="component" value="Unassembled WGS sequence"/>
</dbReference>
<dbReference type="STRING" id="50960.LS81_05495"/>
<keyword evidence="6 7" id="KW-0694">RNA-binding</keyword>
<evidence type="ECO:0000256" key="1">
    <source>
        <dbReference type="ARBA" id="ARBA00002663"/>
    </source>
</evidence>
<dbReference type="PANTHER" id="PTHR33992">
    <property type="entry name" value="RIBONUCLEASE P PROTEIN COMPONENT"/>
    <property type="match status" value="1"/>
</dbReference>
<evidence type="ECO:0000256" key="2">
    <source>
        <dbReference type="ARBA" id="ARBA00022694"/>
    </source>
</evidence>
<gene>
    <name evidence="7 11" type="primary">rnpA</name>
    <name evidence="11" type="ORF">LS80_000240</name>
    <name evidence="10" type="ORF">LS81_006825</name>
    <name evidence="9" type="ORF">NHP164001_05840</name>
</gene>
<dbReference type="EMBL" id="JRPK02000001">
    <property type="protein sequence ID" value="TLD99673.1"/>
    <property type="molecule type" value="Genomic_DNA"/>
</dbReference>
<dbReference type="PROSITE" id="PS00648">
    <property type="entry name" value="RIBONUCLEASE_P"/>
    <property type="match status" value="1"/>
</dbReference>
<dbReference type="HAMAP" id="MF_00227">
    <property type="entry name" value="RNase_P"/>
    <property type="match status" value="1"/>
</dbReference>
<dbReference type="NCBIfam" id="TIGR00188">
    <property type="entry name" value="rnpA"/>
    <property type="match status" value="1"/>
</dbReference>
<organism evidence="11 12">
    <name type="scientific">Helicobacter trogontum</name>
    <dbReference type="NCBI Taxonomy" id="50960"/>
    <lineage>
        <taxon>Bacteria</taxon>
        <taxon>Pseudomonadati</taxon>
        <taxon>Campylobacterota</taxon>
        <taxon>Epsilonproteobacteria</taxon>
        <taxon>Campylobacterales</taxon>
        <taxon>Helicobacteraceae</taxon>
        <taxon>Helicobacter</taxon>
    </lineage>
</organism>
<dbReference type="GO" id="GO:0000049">
    <property type="term" value="F:tRNA binding"/>
    <property type="evidence" value="ECO:0007669"/>
    <property type="project" value="UniProtKB-UniRule"/>
</dbReference>
<comment type="similarity">
    <text evidence="7">Belongs to the RnpA family.</text>
</comment>
<comment type="function">
    <text evidence="1 7">RNaseP catalyzes the removal of the 5'-leader sequence from pre-tRNA to produce the mature 5'-terminus. It can also cleave other RNA substrates such as 4.5S RNA. The protein component plays an auxiliary but essential role in vivo by binding to the 5'-leader sequence and broadening the substrate specificity of the ribozyme.</text>
</comment>
<evidence type="ECO:0000256" key="5">
    <source>
        <dbReference type="ARBA" id="ARBA00022801"/>
    </source>
</evidence>
<dbReference type="Proteomes" id="UP001562457">
    <property type="component" value="Unassembled WGS sequence"/>
</dbReference>
<evidence type="ECO:0000256" key="7">
    <source>
        <dbReference type="HAMAP-Rule" id="MF_00227"/>
    </source>
</evidence>
<accession>A0A099VG81</accession>
<keyword evidence="3 7" id="KW-0540">Nuclease</keyword>
<dbReference type="EMBL" id="BAAFHN010000009">
    <property type="protein sequence ID" value="GAB0172571.1"/>
    <property type="molecule type" value="Genomic_DNA"/>
</dbReference>
<dbReference type="Gene3D" id="3.30.230.10">
    <property type="match status" value="1"/>
</dbReference>
<comment type="caution">
    <text evidence="11">The sequence shown here is derived from an EMBL/GenBank/DDBJ whole genome shotgun (WGS) entry which is preliminary data.</text>
</comment>
<dbReference type="AlphaFoldDB" id="A0A099VG81"/>
<dbReference type="GO" id="GO:0042781">
    <property type="term" value="F:3'-tRNA processing endoribonuclease activity"/>
    <property type="evidence" value="ECO:0007669"/>
    <property type="project" value="TreeGrafter"/>
</dbReference>
<evidence type="ECO:0000313" key="10">
    <source>
        <dbReference type="EMBL" id="TLD82793.1"/>
    </source>
</evidence>
<dbReference type="InterPro" id="IPR020568">
    <property type="entry name" value="Ribosomal_Su5_D2-typ_SF"/>
</dbReference>
<dbReference type="EMBL" id="JRPL02000015">
    <property type="protein sequence ID" value="TLD82793.1"/>
    <property type="molecule type" value="Genomic_DNA"/>
</dbReference>
<dbReference type="eggNOG" id="COG0594">
    <property type="taxonomic scope" value="Bacteria"/>
</dbReference>
<evidence type="ECO:0000256" key="3">
    <source>
        <dbReference type="ARBA" id="ARBA00022722"/>
    </source>
</evidence>
<dbReference type="Proteomes" id="UP000029878">
    <property type="component" value="Unassembled WGS sequence"/>
</dbReference>
<evidence type="ECO:0000313" key="11">
    <source>
        <dbReference type="EMBL" id="TLD99673.1"/>
    </source>
</evidence>
<evidence type="ECO:0000313" key="13">
    <source>
        <dbReference type="Proteomes" id="UP000029878"/>
    </source>
</evidence>
<dbReference type="Pfam" id="PF00825">
    <property type="entry name" value="Ribonuclease_P"/>
    <property type="match status" value="1"/>
</dbReference>
<sequence>MQQSIGMKRKKIDTLKNSYEFDIVFKNGWRFNREFMAIYVIPLRDFILHLRKKKQYNRMIESKMLLGFSINKKVATACKRNLIRRQIKAIMQEFHVNYKGYAFVFICRKGIVEYDFIALKKHILYSIKRLTQSKNTRDIRDTSKYSPIS</sequence>
<comment type="catalytic activity">
    <reaction evidence="7">
        <text>Endonucleolytic cleavage of RNA, removing 5'-extranucleotides from tRNA precursor.</text>
        <dbReference type="EC" id="3.1.26.5"/>
    </reaction>
</comment>
<dbReference type="GO" id="GO:0030677">
    <property type="term" value="C:ribonuclease P complex"/>
    <property type="evidence" value="ECO:0007669"/>
    <property type="project" value="TreeGrafter"/>
</dbReference>
<keyword evidence="4 7" id="KW-0255">Endonuclease</keyword>
<dbReference type="RefSeq" id="WP_034321935.1">
    <property type="nucleotide sequence ID" value="NZ_BAAFHN010000009.1"/>
</dbReference>
<evidence type="ECO:0000313" key="9">
    <source>
        <dbReference type="EMBL" id="GAB0172571.1"/>
    </source>
</evidence>